<evidence type="ECO:0000313" key="2">
    <source>
        <dbReference type="Proteomes" id="UP000248272"/>
    </source>
</evidence>
<protein>
    <submittedName>
        <fullName evidence="1">Uncharacterized protein</fullName>
    </submittedName>
</protein>
<dbReference type="RefSeq" id="WP_253257025.1">
    <property type="nucleotide sequence ID" value="NZ_BDSG01000184.1"/>
</dbReference>
<name>A0A2Z6UTZ9_MICAE</name>
<sequence>MGERLGTVEKLRNEGITPISPDIGIKYLHLLLNQSLPTASIIIARRFGEPPTLSLKPQELSFLRFLETKKVHYTGIKLITEAELSLDNDPYLQDHVYQGEYIFPGVLGLY</sequence>
<accession>A0A2Z6UTZ9</accession>
<proteinExistence type="predicted"/>
<comment type="caution">
    <text evidence="1">The sequence shown here is derived from an EMBL/GenBank/DDBJ whole genome shotgun (WGS) entry which is preliminary data.</text>
</comment>
<dbReference type="Proteomes" id="UP000248272">
    <property type="component" value="Unassembled WGS sequence"/>
</dbReference>
<dbReference type="EMBL" id="BDSG01000184">
    <property type="protein sequence ID" value="GBL12572.1"/>
    <property type="molecule type" value="Genomic_DNA"/>
</dbReference>
<reference evidence="1 2" key="1">
    <citation type="journal article" date="2018" name="Front. Microbiol.">
        <title>Adaptation of the Freshwater Bloom-Forming Cyanobacterium Microcystis aeruginosa to Brackish Water Is Driven by Recent Horizontal Transfer of Sucrose Genes.</title>
        <authorList>
            <person name="Tanabe Y."/>
            <person name="Hodoki Y."/>
            <person name="Sano T."/>
            <person name="Tada K."/>
            <person name="Watanabe M.M."/>
        </authorList>
    </citation>
    <scope>NUCLEOTIDE SEQUENCE [LARGE SCALE GENOMIC DNA]</scope>
    <source>
        <strain evidence="1 2">Sj</strain>
    </source>
</reference>
<evidence type="ECO:0000313" key="1">
    <source>
        <dbReference type="EMBL" id="GBL12572.1"/>
    </source>
</evidence>
<organism evidence="1 2">
    <name type="scientific">Microcystis aeruginosa Sj</name>
    <dbReference type="NCBI Taxonomy" id="1979544"/>
    <lineage>
        <taxon>Bacteria</taxon>
        <taxon>Bacillati</taxon>
        <taxon>Cyanobacteriota</taxon>
        <taxon>Cyanophyceae</taxon>
        <taxon>Oscillatoriophycideae</taxon>
        <taxon>Chroococcales</taxon>
        <taxon>Microcystaceae</taxon>
        <taxon>Microcystis</taxon>
    </lineage>
</organism>
<gene>
    <name evidence="1" type="ORF">MSj_04092</name>
</gene>
<dbReference type="AlphaFoldDB" id="A0A2Z6UTZ9"/>